<organism evidence="6 7">
    <name type="scientific">Frigidibacter mobilis</name>
    <dbReference type="NCBI Taxonomy" id="1335048"/>
    <lineage>
        <taxon>Bacteria</taxon>
        <taxon>Pseudomonadati</taxon>
        <taxon>Pseudomonadota</taxon>
        <taxon>Alphaproteobacteria</taxon>
        <taxon>Rhodobacterales</taxon>
        <taxon>Paracoccaceae</taxon>
        <taxon>Frigidibacter</taxon>
    </lineage>
</organism>
<dbReference type="Pfam" id="PF09339">
    <property type="entry name" value="HTH_IclR"/>
    <property type="match status" value="1"/>
</dbReference>
<geneLocation type="plasmid" evidence="7">
    <name>cai42_Plasmidc</name>
</geneLocation>
<keyword evidence="1" id="KW-0805">Transcription regulation</keyword>
<dbReference type="GO" id="GO:0003677">
    <property type="term" value="F:DNA binding"/>
    <property type="evidence" value="ECO:0007669"/>
    <property type="project" value="UniProtKB-KW"/>
</dbReference>
<dbReference type="InterPro" id="IPR036388">
    <property type="entry name" value="WH-like_DNA-bd_sf"/>
</dbReference>
<keyword evidence="6" id="KW-0614">Plasmid</keyword>
<evidence type="ECO:0000256" key="3">
    <source>
        <dbReference type="ARBA" id="ARBA00023163"/>
    </source>
</evidence>
<dbReference type="SUPFAM" id="SSF46785">
    <property type="entry name" value="Winged helix' DNA-binding domain"/>
    <property type="match status" value="1"/>
</dbReference>
<dbReference type="InterPro" id="IPR029016">
    <property type="entry name" value="GAF-like_dom_sf"/>
</dbReference>
<keyword evidence="7" id="KW-1185">Reference proteome</keyword>
<proteinExistence type="predicted"/>
<evidence type="ECO:0000256" key="1">
    <source>
        <dbReference type="ARBA" id="ARBA00023015"/>
    </source>
</evidence>
<dbReference type="Pfam" id="PF01614">
    <property type="entry name" value="IclR_C"/>
    <property type="match status" value="1"/>
</dbReference>
<reference evidence="6 7" key="1">
    <citation type="submission" date="2015-09" db="EMBL/GenBank/DDBJ databases">
        <title>Complete genome sequence of Defluviimonas alba cai42t isolated from an oilfield in Xinjiang.</title>
        <authorList>
            <person name="Geng S."/>
            <person name="Pan X."/>
            <person name="Wu X."/>
        </authorList>
    </citation>
    <scope>NUCLEOTIDE SEQUENCE [LARGE SCALE GENOMIC DNA]</scope>
    <source>
        <strain evidence="7">cai42</strain>
        <plasmid evidence="7">cai42_Plasmidc</plasmid>
    </source>
</reference>
<dbReference type="SUPFAM" id="SSF55781">
    <property type="entry name" value="GAF domain-like"/>
    <property type="match status" value="1"/>
</dbReference>
<accession>A0A159Z9P5</accession>
<dbReference type="GO" id="GO:0003700">
    <property type="term" value="F:DNA-binding transcription factor activity"/>
    <property type="evidence" value="ECO:0007669"/>
    <property type="project" value="TreeGrafter"/>
</dbReference>
<dbReference type="InterPro" id="IPR036390">
    <property type="entry name" value="WH_DNA-bd_sf"/>
</dbReference>
<feature type="domain" description="IclR-ED" evidence="5">
    <location>
        <begin position="69"/>
        <end position="261"/>
    </location>
</feature>
<dbReference type="SMART" id="SM00346">
    <property type="entry name" value="HTH_ICLR"/>
    <property type="match status" value="1"/>
</dbReference>
<dbReference type="PROSITE" id="PS51078">
    <property type="entry name" value="ICLR_ED"/>
    <property type="match status" value="1"/>
</dbReference>
<evidence type="ECO:0000313" key="7">
    <source>
        <dbReference type="Proteomes" id="UP000076128"/>
    </source>
</evidence>
<dbReference type="Gene3D" id="3.30.450.40">
    <property type="match status" value="1"/>
</dbReference>
<feature type="domain" description="HTH iclR-type" evidence="4">
    <location>
        <begin position="6"/>
        <end position="69"/>
    </location>
</feature>
<dbReference type="PANTHER" id="PTHR30136">
    <property type="entry name" value="HELIX-TURN-HELIX TRANSCRIPTIONAL REGULATOR, ICLR FAMILY"/>
    <property type="match status" value="1"/>
</dbReference>
<dbReference type="InterPro" id="IPR014757">
    <property type="entry name" value="Tscrpt_reg_IclR_C"/>
</dbReference>
<dbReference type="KEGG" id="daa:AKL17_3p0166"/>
<evidence type="ECO:0000256" key="2">
    <source>
        <dbReference type="ARBA" id="ARBA00023125"/>
    </source>
</evidence>
<dbReference type="Proteomes" id="UP000076128">
    <property type="component" value="Plasmid pcai42C"/>
</dbReference>
<evidence type="ECO:0000313" key="6">
    <source>
        <dbReference type="EMBL" id="AMY72322.1"/>
    </source>
</evidence>
<dbReference type="InterPro" id="IPR005471">
    <property type="entry name" value="Tscrpt_reg_IclR_N"/>
</dbReference>
<dbReference type="PROSITE" id="PS51077">
    <property type="entry name" value="HTH_ICLR"/>
    <property type="match status" value="1"/>
</dbReference>
<keyword evidence="2" id="KW-0238">DNA-binding</keyword>
<evidence type="ECO:0000259" key="4">
    <source>
        <dbReference type="PROSITE" id="PS51077"/>
    </source>
</evidence>
<name>A0A159Z9P5_9RHOB</name>
<sequence length="261" mass="28552">MMVMLVKQAAHVLELLEYFAREQKTASLADLCAYFGWPRSSTFNLIQTLVERGFLYEPKARGGFYPTGRWLALAQEIASAEPLPKAALALLRDLAETTGETIWIAAPSGQHAVLLSVIQSAQAVRYTAEPGKRVPIHGTASGQAIMSQMSAAQTAAILRKAVFERFGPGTPMSVEEVEQSIAESLRRGSFRSASAFSRDLGGISVPLVLGGRLFSVTVAGPLFRIESRMEDTAIEIHRAIARQLGDEYLRKNVPNLHRLLE</sequence>
<dbReference type="PANTHER" id="PTHR30136:SF35">
    <property type="entry name" value="HTH-TYPE TRANSCRIPTIONAL REGULATOR RV1719"/>
    <property type="match status" value="1"/>
</dbReference>
<evidence type="ECO:0000259" key="5">
    <source>
        <dbReference type="PROSITE" id="PS51078"/>
    </source>
</evidence>
<dbReference type="AlphaFoldDB" id="A0A159Z9P5"/>
<gene>
    <name evidence="6" type="ORF">AKL17_3p0166</name>
</gene>
<dbReference type="GO" id="GO:0045892">
    <property type="term" value="P:negative regulation of DNA-templated transcription"/>
    <property type="evidence" value="ECO:0007669"/>
    <property type="project" value="TreeGrafter"/>
</dbReference>
<dbReference type="InterPro" id="IPR050707">
    <property type="entry name" value="HTH_MetabolicPath_Reg"/>
</dbReference>
<keyword evidence="3" id="KW-0804">Transcription</keyword>
<dbReference type="Gene3D" id="1.10.10.10">
    <property type="entry name" value="Winged helix-like DNA-binding domain superfamily/Winged helix DNA-binding domain"/>
    <property type="match status" value="1"/>
</dbReference>
<dbReference type="EMBL" id="CP012664">
    <property type="protein sequence ID" value="AMY72322.1"/>
    <property type="molecule type" value="Genomic_DNA"/>
</dbReference>
<protein>
    <submittedName>
        <fullName evidence="6">Regulatory protein IclR</fullName>
    </submittedName>
</protein>